<feature type="domain" description="Eukaryotic translation initiation factor 3 subunit C N-terminal" evidence="4">
    <location>
        <begin position="43"/>
        <end position="176"/>
    </location>
</feature>
<sequence>MKNRSHRRNLWSLKKTLQRLQCPMKRIRRIIRMTNLSFLGVRKKMMSKKERMMDKQFMQNRSEITWDSVNKKFKEIVGARGRKGTGIFELVEQLTFLTKVAKTTAQKLEILFSVVSAQFDVNPGLTGYMPINVLMNLLAKLDILVQHSNIVVDDMVEPDENETQKGADYNGNIRLQWETYWLFLRG</sequence>
<reference evidence="5 6" key="1">
    <citation type="submission" date="2024-01" db="EMBL/GenBank/DDBJ databases">
        <authorList>
            <person name="Waweru B."/>
        </authorList>
    </citation>
    <scope>NUCLEOTIDE SEQUENCE [LARGE SCALE GENOMIC DNA]</scope>
</reference>
<dbReference type="PANTHER" id="PTHR13937:SF0">
    <property type="entry name" value="EUKARYOTIC TRANSLATION INITIATION FACTOR 3 SUBUNIT C-RELATED"/>
    <property type="match status" value="1"/>
</dbReference>
<evidence type="ECO:0000256" key="2">
    <source>
        <dbReference type="ARBA" id="ARBA00022540"/>
    </source>
</evidence>
<dbReference type="GO" id="GO:0005852">
    <property type="term" value="C:eukaryotic translation initiation factor 3 complex"/>
    <property type="evidence" value="ECO:0007669"/>
    <property type="project" value="InterPro"/>
</dbReference>
<dbReference type="Proteomes" id="UP001314170">
    <property type="component" value="Unassembled WGS sequence"/>
</dbReference>
<accession>A0AAV1S0D0</accession>
<dbReference type="EMBL" id="CAWUPB010001160">
    <property type="protein sequence ID" value="CAK7342205.1"/>
    <property type="molecule type" value="Genomic_DNA"/>
</dbReference>
<comment type="caution">
    <text evidence="5">The sequence shown here is derived from an EMBL/GenBank/DDBJ whole genome shotgun (WGS) entry which is preliminary data.</text>
</comment>
<proteinExistence type="predicted"/>
<dbReference type="GO" id="GO:0003743">
    <property type="term" value="F:translation initiation factor activity"/>
    <property type="evidence" value="ECO:0007669"/>
    <property type="project" value="UniProtKB-KW"/>
</dbReference>
<evidence type="ECO:0000313" key="5">
    <source>
        <dbReference type="EMBL" id="CAK7342205.1"/>
    </source>
</evidence>
<dbReference type="InterPro" id="IPR008905">
    <property type="entry name" value="EIF3C_N_dom"/>
</dbReference>
<evidence type="ECO:0000256" key="3">
    <source>
        <dbReference type="ARBA" id="ARBA00022917"/>
    </source>
</evidence>
<keyword evidence="3" id="KW-0648">Protein biosynthesis</keyword>
<evidence type="ECO:0000313" key="6">
    <source>
        <dbReference type="Proteomes" id="UP001314170"/>
    </source>
</evidence>
<name>A0AAV1S0D0_9ROSI</name>
<dbReference type="GO" id="GO:0003723">
    <property type="term" value="F:RNA binding"/>
    <property type="evidence" value="ECO:0007669"/>
    <property type="project" value="InterPro"/>
</dbReference>
<evidence type="ECO:0000259" key="4">
    <source>
        <dbReference type="Pfam" id="PF05470"/>
    </source>
</evidence>
<keyword evidence="2" id="KW-0396">Initiation factor</keyword>
<keyword evidence="1" id="KW-0963">Cytoplasm</keyword>
<dbReference type="Pfam" id="PF05470">
    <property type="entry name" value="eIF-3c_N"/>
    <property type="match status" value="1"/>
</dbReference>
<dbReference type="InterPro" id="IPR027516">
    <property type="entry name" value="EIF3C"/>
</dbReference>
<dbReference type="PANTHER" id="PTHR13937">
    <property type="entry name" value="EUKARYOTIC TRANSLATION INITATION FACTOR 3, SUBUNIT 8 EIF3S8 -RELATED"/>
    <property type="match status" value="1"/>
</dbReference>
<organism evidence="5 6">
    <name type="scientific">Dovyalis caffra</name>
    <dbReference type="NCBI Taxonomy" id="77055"/>
    <lineage>
        <taxon>Eukaryota</taxon>
        <taxon>Viridiplantae</taxon>
        <taxon>Streptophyta</taxon>
        <taxon>Embryophyta</taxon>
        <taxon>Tracheophyta</taxon>
        <taxon>Spermatophyta</taxon>
        <taxon>Magnoliopsida</taxon>
        <taxon>eudicotyledons</taxon>
        <taxon>Gunneridae</taxon>
        <taxon>Pentapetalae</taxon>
        <taxon>rosids</taxon>
        <taxon>fabids</taxon>
        <taxon>Malpighiales</taxon>
        <taxon>Salicaceae</taxon>
        <taxon>Flacourtieae</taxon>
        <taxon>Dovyalis</taxon>
    </lineage>
</organism>
<protein>
    <recommendedName>
        <fullName evidence="4">Eukaryotic translation initiation factor 3 subunit C N-terminal domain-containing protein</fullName>
    </recommendedName>
</protein>
<evidence type="ECO:0000256" key="1">
    <source>
        <dbReference type="ARBA" id="ARBA00022490"/>
    </source>
</evidence>
<dbReference type="GO" id="GO:0031369">
    <property type="term" value="F:translation initiation factor binding"/>
    <property type="evidence" value="ECO:0007669"/>
    <property type="project" value="InterPro"/>
</dbReference>
<gene>
    <name evidence="5" type="ORF">DCAF_LOCUS16672</name>
</gene>
<keyword evidence="6" id="KW-1185">Reference proteome</keyword>
<dbReference type="AlphaFoldDB" id="A0AAV1S0D0"/>